<dbReference type="PANTHER" id="PTHR10192:SF5">
    <property type="entry name" value="GEPHYRIN"/>
    <property type="match status" value="1"/>
</dbReference>
<reference evidence="14" key="1">
    <citation type="submission" date="2018-04" db="EMBL/GenBank/DDBJ databases">
        <authorList>
            <person name="Lucker S."/>
            <person name="Sakoula D."/>
        </authorList>
    </citation>
    <scope>NUCLEOTIDE SEQUENCE [LARGE SCALE GENOMIC DNA]</scope>
</reference>
<dbReference type="Proteomes" id="UP000248168">
    <property type="component" value="Unassembled WGS sequence"/>
</dbReference>
<proteinExistence type="inferred from homology"/>
<dbReference type="InterPro" id="IPR005111">
    <property type="entry name" value="MoeA_C_domain_IV"/>
</dbReference>
<evidence type="ECO:0000256" key="8">
    <source>
        <dbReference type="ARBA" id="ARBA00022842"/>
    </source>
</evidence>
<comment type="cofactor">
    <cofactor evidence="1 11">
        <name>Mg(2+)</name>
        <dbReference type="ChEBI" id="CHEBI:18420"/>
    </cofactor>
</comment>
<dbReference type="Gene3D" id="2.40.340.10">
    <property type="entry name" value="MoeA, C-terminal, domain IV"/>
    <property type="match status" value="1"/>
</dbReference>
<keyword evidence="6 11" id="KW-0808">Transferase</keyword>
<accession>A0A330LA94</accession>
<keyword evidence="9 11" id="KW-0501">Molybdenum cofactor biosynthesis</keyword>
<dbReference type="SMART" id="SM00852">
    <property type="entry name" value="MoCF_biosynth"/>
    <property type="match status" value="1"/>
</dbReference>
<dbReference type="Pfam" id="PF00994">
    <property type="entry name" value="MoCF_biosynth"/>
    <property type="match status" value="1"/>
</dbReference>
<dbReference type="InterPro" id="IPR036135">
    <property type="entry name" value="MoeA_linker/N_sf"/>
</dbReference>
<keyword evidence="8 11" id="KW-0460">Magnesium</keyword>
<protein>
    <recommendedName>
        <fullName evidence="11">Molybdopterin molybdenumtransferase</fullName>
        <ecNumber evidence="11">2.10.1.1</ecNumber>
    </recommendedName>
</protein>
<evidence type="ECO:0000256" key="6">
    <source>
        <dbReference type="ARBA" id="ARBA00022679"/>
    </source>
</evidence>
<dbReference type="Pfam" id="PF03454">
    <property type="entry name" value="MoeA_C"/>
    <property type="match status" value="1"/>
</dbReference>
<dbReference type="GO" id="GO:0061599">
    <property type="term" value="F:molybdopterin molybdotransferase activity"/>
    <property type="evidence" value="ECO:0007669"/>
    <property type="project" value="UniProtKB-UniRule"/>
</dbReference>
<evidence type="ECO:0000313" key="13">
    <source>
        <dbReference type="EMBL" id="SPP65804.1"/>
    </source>
</evidence>
<evidence type="ECO:0000259" key="12">
    <source>
        <dbReference type="SMART" id="SM00852"/>
    </source>
</evidence>
<dbReference type="Pfam" id="PF03453">
    <property type="entry name" value="MoeA_N"/>
    <property type="match status" value="1"/>
</dbReference>
<dbReference type="GO" id="GO:0006777">
    <property type="term" value="P:Mo-molybdopterin cofactor biosynthetic process"/>
    <property type="evidence" value="ECO:0007669"/>
    <property type="project" value="UniProtKB-UniRule"/>
</dbReference>
<name>A0A330LA94_9BACT</name>
<feature type="domain" description="MoaB/Mog" evidence="12">
    <location>
        <begin position="198"/>
        <end position="335"/>
    </location>
</feature>
<dbReference type="InterPro" id="IPR005110">
    <property type="entry name" value="MoeA_linker/N"/>
</dbReference>
<dbReference type="RefSeq" id="WP_245924465.1">
    <property type="nucleotide sequence ID" value="NZ_OUNR01000017.1"/>
</dbReference>
<dbReference type="InterPro" id="IPR036425">
    <property type="entry name" value="MoaB/Mog-like_dom_sf"/>
</dbReference>
<dbReference type="EMBL" id="OUNR01000017">
    <property type="protein sequence ID" value="SPP65804.1"/>
    <property type="molecule type" value="Genomic_DNA"/>
</dbReference>
<evidence type="ECO:0000256" key="1">
    <source>
        <dbReference type="ARBA" id="ARBA00001946"/>
    </source>
</evidence>
<comment type="function">
    <text evidence="2 11">Catalyzes the insertion of molybdate into adenylated molybdopterin with the concomitant release of AMP.</text>
</comment>
<dbReference type="SUPFAM" id="SSF63882">
    <property type="entry name" value="MoeA N-terminal region -like"/>
    <property type="match status" value="1"/>
</dbReference>
<dbReference type="SUPFAM" id="SSF53218">
    <property type="entry name" value="Molybdenum cofactor biosynthesis proteins"/>
    <property type="match status" value="1"/>
</dbReference>
<dbReference type="PANTHER" id="PTHR10192">
    <property type="entry name" value="MOLYBDOPTERIN BIOSYNTHESIS PROTEIN"/>
    <property type="match status" value="1"/>
</dbReference>
<dbReference type="InterPro" id="IPR038987">
    <property type="entry name" value="MoeA-like"/>
</dbReference>
<dbReference type="Gene3D" id="3.40.980.10">
    <property type="entry name" value="MoaB/Mog-like domain"/>
    <property type="match status" value="1"/>
</dbReference>
<dbReference type="InterPro" id="IPR001453">
    <property type="entry name" value="MoaB/Mog_dom"/>
</dbReference>
<gene>
    <name evidence="13" type="primary">moeA</name>
    <name evidence="13" type="ORF">NITLEN_40277</name>
</gene>
<organism evidence="13 14">
    <name type="scientific">Nitrospira lenta</name>
    <dbReference type="NCBI Taxonomy" id="1436998"/>
    <lineage>
        <taxon>Bacteria</taxon>
        <taxon>Pseudomonadati</taxon>
        <taxon>Nitrospirota</taxon>
        <taxon>Nitrospiria</taxon>
        <taxon>Nitrospirales</taxon>
        <taxon>Nitrospiraceae</taxon>
        <taxon>Nitrospira</taxon>
    </lineage>
</organism>
<evidence type="ECO:0000313" key="14">
    <source>
        <dbReference type="Proteomes" id="UP000248168"/>
    </source>
</evidence>
<keyword evidence="14" id="KW-1185">Reference proteome</keyword>
<keyword evidence="5 11" id="KW-0500">Molybdenum</keyword>
<dbReference type="GO" id="GO:0005829">
    <property type="term" value="C:cytosol"/>
    <property type="evidence" value="ECO:0007669"/>
    <property type="project" value="TreeGrafter"/>
</dbReference>
<dbReference type="InterPro" id="IPR036688">
    <property type="entry name" value="MoeA_C_domain_IV_sf"/>
</dbReference>
<dbReference type="AlphaFoldDB" id="A0A330LA94"/>
<dbReference type="NCBIfam" id="TIGR00177">
    <property type="entry name" value="molyb_syn"/>
    <property type="match status" value="1"/>
</dbReference>
<sequence>MHHIEMGAIVKANDATDGLTRLEEAQRIVLEATPTLGLEKVSILDALGRVLGEDIVAERDNPPWNNSAMDGFAVRWEDIKQEHAIEKPVTLKVIEDVPAGKMPTKSVGPGQAIRIMTGAPIPQGADTVLKVEDTEHTPDSVRVFKPEPRGSNIRPQGEDVKKGECIIAKGTQIRPGDAGMLAILAKSFVFVYQRPRVAILSTGDELADLDERFSEEKIINSNSYGIAAAVQEAGGIPFLLGIARDTPEALKEKMSHGLTADVLVLSGGVSMGDYDFTKAVFRELGAEMNFWKLAIRPGQPLAFGKIQGKLAFGLPGNPVSSMVTFEQLVRPAILKMNGHRTYGRPLVQAVIQEKFSKRTDRRHFLRGVLTREDGVFKVRTTGAQGSGILTSMVKANCLIDIPVEVERVNPGDLVTVQLLSGEAWKTQAEHTHSTGHKTSCC</sequence>
<comment type="similarity">
    <text evidence="4 11">Belongs to the MoeA family.</text>
</comment>
<dbReference type="FunFam" id="3.40.980.10:FF:000004">
    <property type="entry name" value="Molybdopterin molybdenumtransferase"/>
    <property type="match status" value="1"/>
</dbReference>
<dbReference type="CDD" id="cd00887">
    <property type="entry name" value="MoeA"/>
    <property type="match status" value="1"/>
</dbReference>
<evidence type="ECO:0000256" key="10">
    <source>
        <dbReference type="ARBA" id="ARBA00047317"/>
    </source>
</evidence>
<dbReference type="Gene3D" id="3.90.105.10">
    <property type="entry name" value="Molybdopterin biosynthesis moea protein, domain 2"/>
    <property type="match status" value="1"/>
</dbReference>
<evidence type="ECO:0000256" key="5">
    <source>
        <dbReference type="ARBA" id="ARBA00022505"/>
    </source>
</evidence>
<dbReference type="Gene3D" id="2.170.190.11">
    <property type="entry name" value="Molybdopterin biosynthesis moea protein, domain 3"/>
    <property type="match status" value="1"/>
</dbReference>
<dbReference type="InParanoid" id="A0A330LA94"/>
<dbReference type="UniPathway" id="UPA00344"/>
<keyword evidence="7 11" id="KW-0479">Metal-binding</keyword>
<dbReference type="FunFam" id="2.170.190.11:FF:000001">
    <property type="entry name" value="Molybdopterin molybdenumtransferase"/>
    <property type="match status" value="1"/>
</dbReference>
<evidence type="ECO:0000256" key="3">
    <source>
        <dbReference type="ARBA" id="ARBA00005046"/>
    </source>
</evidence>
<dbReference type="EC" id="2.10.1.1" evidence="11"/>
<dbReference type="FunCoup" id="A0A330LA94">
    <property type="interactions" value="512"/>
</dbReference>
<evidence type="ECO:0000256" key="2">
    <source>
        <dbReference type="ARBA" id="ARBA00002901"/>
    </source>
</evidence>
<evidence type="ECO:0000256" key="9">
    <source>
        <dbReference type="ARBA" id="ARBA00023150"/>
    </source>
</evidence>
<evidence type="ECO:0000256" key="11">
    <source>
        <dbReference type="RuleBase" id="RU365090"/>
    </source>
</evidence>
<dbReference type="SUPFAM" id="SSF63867">
    <property type="entry name" value="MoeA C-terminal domain-like"/>
    <property type="match status" value="1"/>
</dbReference>
<comment type="pathway">
    <text evidence="3 11">Cofactor biosynthesis; molybdopterin biosynthesis.</text>
</comment>
<evidence type="ECO:0000256" key="7">
    <source>
        <dbReference type="ARBA" id="ARBA00022723"/>
    </source>
</evidence>
<dbReference type="GO" id="GO:0046872">
    <property type="term" value="F:metal ion binding"/>
    <property type="evidence" value="ECO:0007669"/>
    <property type="project" value="UniProtKB-UniRule"/>
</dbReference>
<dbReference type="NCBIfam" id="NF045515">
    <property type="entry name" value="Glp_gephyrin"/>
    <property type="match status" value="1"/>
</dbReference>
<evidence type="ECO:0000256" key="4">
    <source>
        <dbReference type="ARBA" id="ARBA00010763"/>
    </source>
</evidence>
<comment type="catalytic activity">
    <reaction evidence="10">
        <text>adenylyl-molybdopterin + molybdate = Mo-molybdopterin + AMP + H(+)</text>
        <dbReference type="Rhea" id="RHEA:35047"/>
        <dbReference type="ChEBI" id="CHEBI:15378"/>
        <dbReference type="ChEBI" id="CHEBI:36264"/>
        <dbReference type="ChEBI" id="CHEBI:62727"/>
        <dbReference type="ChEBI" id="CHEBI:71302"/>
        <dbReference type="ChEBI" id="CHEBI:456215"/>
        <dbReference type="EC" id="2.10.1.1"/>
    </reaction>
</comment>